<dbReference type="OrthoDB" id="3549465at2759"/>
<dbReference type="EMBL" id="JAAMPI010001410">
    <property type="protein sequence ID" value="KAF4625326.1"/>
    <property type="molecule type" value="Genomic_DNA"/>
</dbReference>
<evidence type="ECO:0000259" key="2">
    <source>
        <dbReference type="Pfam" id="PF10544"/>
    </source>
</evidence>
<reference evidence="3 4" key="1">
    <citation type="submission" date="2020-03" db="EMBL/GenBank/DDBJ databases">
        <title>Draft Genome Sequence of Cudoniella acicularis.</title>
        <authorList>
            <person name="Buettner E."/>
            <person name="Kellner H."/>
        </authorList>
    </citation>
    <scope>NUCLEOTIDE SEQUENCE [LARGE SCALE GENOMIC DNA]</scope>
    <source>
        <strain evidence="3 4">DSM 108380</strain>
    </source>
</reference>
<dbReference type="Pfam" id="PF10544">
    <property type="entry name" value="T5orf172"/>
    <property type="match status" value="1"/>
</dbReference>
<keyword evidence="4" id="KW-1185">Reference proteome</keyword>
<evidence type="ECO:0000256" key="1">
    <source>
        <dbReference type="SAM" id="MobiDB-lite"/>
    </source>
</evidence>
<sequence length="112" mass="12844">MTSLQAMCRIPATEEVLIRKDATEAANSSPGHNVSTKRKGSYVEGNQSRTISEPSFEDDIVYRGPLIKIGNTVNVKKRIKQLKRDYGLSNLEQVYDRFDVKHRWYEQVEKLA</sequence>
<feature type="domain" description="Bacteriophage T5 Orf172 DNA-binding" evidence="2">
    <location>
        <begin position="65"/>
        <end position="111"/>
    </location>
</feature>
<feature type="compositionally biased region" description="Polar residues" evidence="1">
    <location>
        <begin position="25"/>
        <end position="34"/>
    </location>
</feature>
<gene>
    <name evidence="3" type="ORF">G7Y89_g12838</name>
</gene>
<accession>A0A8H4RB21</accession>
<dbReference type="InterPro" id="IPR018306">
    <property type="entry name" value="Phage_T5_Orf172_DNA-bd"/>
</dbReference>
<name>A0A8H4RB21_9HELO</name>
<evidence type="ECO:0000313" key="4">
    <source>
        <dbReference type="Proteomes" id="UP000566819"/>
    </source>
</evidence>
<organism evidence="3 4">
    <name type="scientific">Cudoniella acicularis</name>
    <dbReference type="NCBI Taxonomy" id="354080"/>
    <lineage>
        <taxon>Eukaryota</taxon>
        <taxon>Fungi</taxon>
        <taxon>Dikarya</taxon>
        <taxon>Ascomycota</taxon>
        <taxon>Pezizomycotina</taxon>
        <taxon>Leotiomycetes</taxon>
        <taxon>Helotiales</taxon>
        <taxon>Tricladiaceae</taxon>
        <taxon>Cudoniella</taxon>
    </lineage>
</organism>
<feature type="region of interest" description="Disordered" evidence="1">
    <location>
        <begin position="21"/>
        <end position="50"/>
    </location>
</feature>
<dbReference type="AlphaFoldDB" id="A0A8H4RB21"/>
<dbReference type="Proteomes" id="UP000566819">
    <property type="component" value="Unassembled WGS sequence"/>
</dbReference>
<comment type="caution">
    <text evidence="3">The sequence shown here is derived from an EMBL/GenBank/DDBJ whole genome shotgun (WGS) entry which is preliminary data.</text>
</comment>
<evidence type="ECO:0000313" key="3">
    <source>
        <dbReference type="EMBL" id="KAF4625326.1"/>
    </source>
</evidence>
<proteinExistence type="predicted"/>
<protein>
    <recommendedName>
        <fullName evidence="2">Bacteriophage T5 Orf172 DNA-binding domain-containing protein</fullName>
    </recommendedName>
</protein>